<dbReference type="OrthoDB" id="146345at2"/>
<evidence type="ECO:0000256" key="2">
    <source>
        <dbReference type="ARBA" id="ARBA00022989"/>
    </source>
</evidence>
<feature type="transmembrane region" description="Helical" evidence="4">
    <location>
        <begin position="259"/>
        <end position="278"/>
    </location>
</feature>
<feature type="transmembrane region" description="Helical" evidence="4">
    <location>
        <begin position="81"/>
        <end position="103"/>
    </location>
</feature>
<dbReference type="PANTHER" id="PTHR11360">
    <property type="entry name" value="MONOCARBOXYLATE TRANSPORTER"/>
    <property type="match status" value="1"/>
</dbReference>
<evidence type="ECO:0000259" key="5">
    <source>
        <dbReference type="PROSITE" id="PS50850"/>
    </source>
</evidence>
<feature type="transmembrane region" description="Helical" evidence="4">
    <location>
        <begin position="141"/>
        <end position="160"/>
    </location>
</feature>
<evidence type="ECO:0000313" key="6">
    <source>
        <dbReference type="EMBL" id="KAA0969721.1"/>
    </source>
</evidence>
<dbReference type="PROSITE" id="PS50850">
    <property type="entry name" value="MFS"/>
    <property type="match status" value="1"/>
</dbReference>
<dbReference type="PANTHER" id="PTHR11360:SF284">
    <property type="entry name" value="EG:103B4.3 PROTEIN-RELATED"/>
    <property type="match status" value="1"/>
</dbReference>
<dbReference type="CDD" id="cd17355">
    <property type="entry name" value="MFS_YcxA_like"/>
    <property type="match status" value="1"/>
</dbReference>
<feature type="transmembrane region" description="Helical" evidence="4">
    <location>
        <begin position="12"/>
        <end position="30"/>
    </location>
</feature>
<feature type="transmembrane region" description="Helical" evidence="4">
    <location>
        <begin position="285"/>
        <end position="307"/>
    </location>
</feature>
<dbReference type="RefSeq" id="WP_149301005.1">
    <property type="nucleotide sequence ID" value="NZ_VTWH01000003.1"/>
</dbReference>
<reference evidence="6 7" key="1">
    <citation type="submission" date="2019-08" db="EMBL/GenBank/DDBJ databases">
        <title>Aureimonas fodiniaquatilis sp. nov., isolated from a coal mine wastewater.</title>
        <authorList>
            <person name="Kim W."/>
        </authorList>
    </citation>
    <scope>NUCLEOTIDE SEQUENCE [LARGE SCALE GENOMIC DNA]</scope>
    <source>
        <strain evidence="6 7">CAU 1482</strain>
    </source>
</reference>
<comment type="caution">
    <text evidence="6">The sequence shown here is derived from an EMBL/GenBank/DDBJ whole genome shotgun (WGS) entry which is preliminary data.</text>
</comment>
<name>A0A5B0DVA0_9HYPH</name>
<sequence length="406" mass="42399">MAVSGRSGFAHPYIVLACGAGIVTLSMGIRQAFGLYMRPIELELGVSREAFGLAIAVQTLMLGIAQPFIGALADKYGSGRLAMVGGLLYALSLVLAGLAAGAVGINLSLGFLTGLAMTGVTFVVILGAVGRAVPAEKRGMAIGITTAGGSFGQFLLVPITQGLISEFGWRETLFISAAIALLMVPLARGVAGVSESSSFSKSQPQQSLRQALSEAGQHSGFWLLNIGFFVCGFHVSFIATHLPAFLSDQGLDPAIGARALALIGLFNILGSYVFGLSADKLRKKYVLSALYFARGAVIVLFLAFPFTPLTATLFASAIGFLWLGTVPLTSGLVGQIFGVKYLATLFGIVFMCHQIGGFLGAWLAGRFFSETGSYDLAWQISIALALVAGVVNLPIADRPVARTQMA</sequence>
<dbReference type="InterPro" id="IPR050327">
    <property type="entry name" value="Proton-linked_MCT"/>
</dbReference>
<dbReference type="SUPFAM" id="SSF103473">
    <property type="entry name" value="MFS general substrate transporter"/>
    <property type="match status" value="1"/>
</dbReference>
<proteinExistence type="predicted"/>
<evidence type="ECO:0000313" key="7">
    <source>
        <dbReference type="Proteomes" id="UP000324738"/>
    </source>
</evidence>
<feature type="domain" description="Major facilitator superfamily (MFS) profile" evidence="5">
    <location>
        <begin position="12"/>
        <end position="400"/>
    </location>
</feature>
<dbReference type="InterPro" id="IPR020846">
    <property type="entry name" value="MFS_dom"/>
</dbReference>
<evidence type="ECO:0000256" key="4">
    <source>
        <dbReference type="SAM" id="Phobius"/>
    </source>
</evidence>
<dbReference type="Pfam" id="PF07690">
    <property type="entry name" value="MFS_1"/>
    <property type="match status" value="1"/>
</dbReference>
<feature type="transmembrane region" description="Helical" evidence="4">
    <location>
        <begin position="341"/>
        <end position="364"/>
    </location>
</feature>
<dbReference type="GO" id="GO:0022857">
    <property type="term" value="F:transmembrane transporter activity"/>
    <property type="evidence" value="ECO:0007669"/>
    <property type="project" value="InterPro"/>
</dbReference>
<evidence type="ECO:0000256" key="3">
    <source>
        <dbReference type="ARBA" id="ARBA00023136"/>
    </source>
</evidence>
<feature type="transmembrane region" description="Helical" evidence="4">
    <location>
        <begin position="50"/>
        <end position="69"/>
    </location>
</feature>
<protein>
    <submittedName>
        <fullName evidence="6">MFS transporter</fullName>
    </submittedName>
</protein>
<keyword evidence="2 4" id="KW-1133">Transmembrane helix</keyword>
<dbReference type="Proteomes" id="UP000324738">
    <property type="component" value="Unassembled WGS sequence"/>
</dbReference>
<dbReference type="InterPro" id="IPR036259">
    <property type="entry name" value="MFS_trans_sf"/>
</dbReference>
<keyword evidence="3 4" id="KW-0472">Membrane</keyword>
<dbReference type="Gene3D" id="1.20.1250.20">
    <property type="entry name" value="MFS general substrate transporter like domains"/>
    <property type="match status" value="2"/>
</dbReference>
<dbReference type="AlphaFoldDB" id="A0A5B0DVA0"/>
<keyword evidence="1 4" id="KW-0812">Transmembrane</keyword>
<feature type="transmembrane region" description="Helical" evidence="4">
    <location>
        <begin position="109"/>
        <end position="129"/>
    </location>
</feature>
<dbReference type="PROSITE" id="PS51257">
    <property type="entry name" value="PROKAR_LIPOPROTEIN"/>
    <property type="match status" value="1"/>
</dbReference>
<feature type="transmembrane region" description="Helical" evidence="4">
    <location>
        <begin position="313"/>
        <end position="334"/>
    </location>
</feature>
<feature type="transmembrane region" description="Helical" evidence="4">
    <location>
        <begin position="376"/>
        <end position="395"/>
    </location>
</feature>
<dbReference type="InterPro" id="IPR011701">
    <property type="entry name" value="MFS"/>
</dbReference>
<organism evidence="6 7">
    <name type="scientific">Aureimonas fodinaquatilis</name>
    <dbReference type="NCBI Taxonomy" id="2565783"/>
    <lineage>
        <taxon>Bacteria</taxon>
        <taxon>Pseudomonadati</taxon>
        <taxon>Pseudomonadota</taxon>
        <taxon>Alphaproteobacteria</taxon>
        <taxon>Hyphomicrobiales</taxon>
        <taxon>Aurantimonadaceae</taxon>
        <taxon>Aureimonas</taxon>
    </lineage>
</organism>
<evidence type="ECO:0000256" key="1">
    <source>
        <dbReference type="ARBA" id="ARBA00022692"/>
    </source>
</evidence>
<feature type="transmembrane region" description="Helical" evidence="4">
    <location>
        <begin position="172"/>
        <end position="191"/>
    </location>
</feature>
<accession>A0A5B0DVA0</accession>
<gene>
    <name evidence="6" type="ORF">FPY71_14490</name>
</gene>
<feature type="transmembrane region" description="Helical" evidence="4">
    <location>
        <begin position="219"/>
        <end position="239"/>
    </location>
</feature>
<dbReference type="EMBL" id="VTWH01000003">
    <property type="protein sequence ID" value="KAA0969721.1"/>
    <property type="molecule type" value="Genomic_DNA"/>
</dbReference>
<keyword evidence="7" id="KW-1185">Reference proteome</keyword>